<accession>A0AAU9ED72</accession>
<dbReference type="Gene3D" id="3.90.180.10">
    <property type="entry name" value="Medium-chain alcohol dehydrogenases, catalytic domain"/>
    <property type="match status" value="1"/>
</dbReference>
<dbReference type="InterPro" id="IPR036291">
    <property type="entry name" value="NAD(P)-bd_dom_sf"/>
</dbReference>
<feature type="domain" description="Enoyl reductase (ER)" evidence="7">
    <location>
        <begin position="10"/>
        <end position="365"/>
    </location>
</feature>
<dbReference type="Proteomes" id="UP001366166">
    <property type="component" value="Chromosome"/>
</dbReference>
<evidence type="ECO:0000256" key="6">
    <source>
        <dbReference type="RuleBase" id="RU361277"/>
    </source>
</evidence>
<evidence type="ECO:0000256" key="5">
    <source>
        <dbReference type="ARBA" id="ARBA00023027"/>
    </source>
</evidence>
<evidence type="ECO:0000313" key="9">
    <source>
        <dbReference type="Proteomes" id="UP001366166"/>
    </source>
</evidence>
<dbReference type="Pfam" id="PF08240">
    <property type="entry name" value="ADH_N"/>
    <property type="match status" value="1"/>
</dbReference>
<keyword evidence="4" id="KW-0560">Oxidoreductase</keyword>
<dbReference type="GO" id="GO:0051903">
    <property type="term" value="F:S-(hydroxymethyl)glutathione dehydrogenase [NAD(P)+] activity"/>
    <property type="evidence" value="ECO:0007669"/>
    <property type="project" value="TreeGrafter"/>
</dbReference>
<dbReference type="KEGG" id="dmp:FAK_18410"/>
<dbReference type="PROSITE" id="PS00059">
    <property type="entry name" value="ADH_ZINC"/>
    <property type="match status" value="1"/>
</dbReference>
<dbReference type="EMBL" id="AP028679">
    <property type="protein sequence ID" value="BEQ14775.1"/>
    <property type="molecule type" value="Genomic_DNA"/>
</dbReference>
<dbReference type="RefSeq" id="WP_338606459.1">
    <property type="nucleotide sequence ID" value="NZ_AP028679.1"/>
</dbReference>
<dbReference type="CDD" id="cd08279">
    <property type="entry name" value="Zn_ADH_class_III"/>
    <property type="match status" value="1"/>
</dbReference>
<dbReference type="InterPro" id="IPR013149">
    <property type="entry name" value="ADH-like_C"/>
</dbReference>
<evidence type="ECO:0000256" key="2">
    <source>
        <dbReference type="ARBA" id="ARBA00022723"/>
    </source>
</evidence>
<dbReference type="Gene3D" id="3.40.50.720">
    <property type="entry name" value="NAD(P)-binding Rossmann-like Domain"/>
    <property type="match status" value="1"/>
</dbReference>
<keyword evidence="2 6" id="KW-0479">Metal-binding</keyword>
<dbReference type="InterPro" id="IPR002328">
    <property type="entry name" value="ADH_Zn_CS"/>
</dbReference>
<comment type="similarity">
    <text evidence="6">Belongs to the zinc-containing alcohol dehydrogenase family.</text>
</comment>
<name>A0AAU9ED72_9BACT</name>
<dbReference type="InterPro" id="IPR013154">
    <property type="entry name" value="ADH-like_N"/>
</dbReference>
<dbReference type="SUPFAM" id="SSF50129">
    <property type="entry name" value="GroES-like"/>
    <property type="match status" value="2"/>
</dbReference>
<dbReference type="InterPro" id="IPR020843">
    <property type="entry name" value="ER"/>
</dbReference>
<dbReference type="SMART" id="SM00829">
    <property type="entry name" value="PKS_ER"/>
    <property type="match status" value="1"/>
</dbReference>
<dbReference type="PANTHER" id="PTHR43880">
    <property type="entry name" value="ALCOHOL DEHYDROGENASE"/>
    <property type="match status" value="1"/>
</dbReference>
<dbReference type="InterPro" id="IPR011032">
    <property type="entry name" value="GroES-like_sf"/>
</dbReference>
<dbReference type="PANTHER" id="PTHR43880:SF12">
    <property type="entry name" value="ALCOHOL DEHYDROGENASE CLASS-3"/>
    <property type="match status" value="1"/>
</dbReference>
<dbReference type="SUPFAM" id="SSF51735">
    <property type="entry name" value="NAD(P)-binding Rossmann-fold domains"/>
    <property type="match status" value="1"/>
</dbReference>
<keyword evidence="3 6" id="KW-0862">Zinc</keyword>
<dbReference type="GO" id="GO:0005829">
    <property type="term" value="C:cytosol"/>
    <property type="evidence" value="ECO:0007669"/>
    <property type="project" value="TreeGrafter"/>
</dbReference>
<evidence type="ECO:0000313" key="8">
    <source>
        <dbReference type="EMBL" id="BEQ14775.1"/>
    </source>
</evidence>
<dbReference type="GO" id="GO:0046294">
    <property type="term" value="P:formaldehyde catabolic process"/>
    <property type="evidence" value="ECO:0007669"/>
    <property type="project" value="TreeGrafter"/>
</dbReference>
<dbReference type="Pfam" id="PF00107">
    <property type="entry name" value="ADH_zinc_N"/>
    <property type="match status" value="1"/>
</dbReference>
<gene>
    <name evidence="8" type="primary">flhA</name>
    <name evidence="8" type="ORF">FAK_18410</name>
</gene>
<keyword evidence="9" id="KW-1185">Reference proteome</keyword>
<evidence type="ECO:0000256" key="4">
    <source>
        <dbReference type="ARBA" id="ARBA00023002"/>
    </source>
</evidence>
<keyword evidence="5" id="KW-0520">NAD</keyword>
<protein>
    <submittedName>
        <fullName evidence="8">S-(Hydroxymethyl)glutathione dehydrogenase</fullName>
    </submittedName>
</protein>
<reference evidence="9" key="1">
    <citation type="journal article" date="2023" name="Arch. Microbiol.">
        <title>Desulfoferula mesophilus gen. nov. sp. nov., a mesophilic sulfate-reducing bacterium isolated from a brackish lake sediment.</title>
        <authorList>
            <person name="Watanabe T."/>
            <person name="Yabe T."/>
            <person name="Tsuji J.M."/>
            <person name="Fukui M."/>
        </authorList>
    </citation>
    <scope>NUCLEOTIDE SEQUENCE [LARGE SCALE GENOMIC DNA]</scope>
    <source>
        <strain evidence="9">12FAK</strain>
    </source>
</reference>
<dbReference type="AlphaFoldDB" id="A0AAU9ED72"/>
<evidence type="ECO:0000256" key="3">
    <source>
        <dbReference type="ARBA" id="ARBA00022833"/>
    </source>
</evidence>
<evidence type="ECO:0000259" key="7">
    <source>
        <dbReference type="SMART" id="SM00829"/>
    </source>
</evidence>
<organism evidence="8 9">
    <name type="scientific">Desulfoferula mesophila</name>
    <dbReference type="NCBI Taxonomy" id="3058419"/>
    <lineage>
        <taxon>Bacteria</taxon>
        <taxon>Pseudomonadati</taxon>
        <taxon>Thermodesulfobacteriota</taxon>
        <taxon>Desulfarculia</taxon>
        <taxon>Desulfarculales</taxon>
        <taxon>Desulfarculaceae</taxon>
        <taxon>Desulfoferula</taxon>
    </lineage>
</organism>
<comment type="cofactor">
    <cofactor evidence="1 6">
        <name>Zn(2+)</name>
        <dbReference type="ChEBI" id="CHEBI:29105"/>
    </cofactor>
</comment>
<proteinExistence type="inferred from homology"/>
<evidence type="ECO:0000256" key="1">
    <source>
        <dbReference type="ARBA" id="ARBA00001947"/>
    </source>
</evidence>
<dbReference type="FunFam" id="3.40.50.720:FF:000003">
    <property type="entry name" value="S-(hydroxymethyl)glutathione dehydrogenase"/>
    <property type="match status" value="1"/>
</dbReference>
<sequence>MKTTGAVLYKHNSPLVIEELELDPPQKGEVLVEMKAAGICHSDLSVLTGVFQMPPLPCIPGHEGAGIVREVGPGVDKVKPGDHVMILWAPSCGHCFFCQHEQPYMCDFRQFTRGGMMPDGTHRLRKGDINIFNMTGVGTFNRFNVMTQNCVLPIDKDIPFEIAALTGCGVITGVGAVLNTAKVKPGSSVVIIGSGGVGINVIQGSVLAAATKIIAVDLLDNKLEMAKKFGATHTINPNKENVVERVMQLTGGRGADYAFDVVGSPQLVALGVDVIRRGGKVIMVGMGPADQKLDLPLTPLLVMEKSLISCYYGSSDMCTDLTMLLDLYKIGRLDLDSLISNRYSLEDINQGFADLVAGKNLRGVVEM</sequence>
<dbReference type="GO" id="GO:0008270">
    <property type="term" value="F:zinc ion binding"/>
    <property type="evidence" value="ECO:0007669"/>
    <property type="project" value="InterPro"/>
</dbReference>